<dbReference type="PROSITE" id="PS00678">
    <property type="entry name" value="WD_REPEATS_1"/>
    <property type="match status" value="1"/>
</dbReference>
<dbReference type="InterPro" id="IPR019775">
    <property type="entry name" value="WD40_repeat_CS"/>
</dbReference>
<feature type="repeat" description="WD" evidence="3">
    <location>
        <begin position="83"/>
        <end position="126"/>
    </location>
</feature>
<dbReference type="SMART" id="SM00320">
    <property type="entry name" value="WD40"/>
    <property type="match status" value="2"/>
</dbReference>
<dbReference type="InterPro" id="IPR036322">
    <property type="entry name" value="WD40_repeat_dom_sf"/>
</dbReference>
<reference evidence="4 5" key="1">
    <citation type="journal article" date="2013" name="Curr. Biol.">
        <title>The Genome of the Foraminiferan Reticulomyxa filosa.</title>
        <authorList>
            <person name="Glockner G."/>
            <person name="Hulsmann N."/>
            <person name="Schleicher M."/>
            <person name="Noegel A.A."/>
            <person name="Eichinger L."/>
            <person name="Gallinger C."/>
            <person name="Pawlowski J."/>
            <person name="Sierra R."/>
            <person name="Euteneuer U."/>
            <person name="Pillet L."/>
            <person name="Moustafa A."/>
            <person name="Platzer M."/>
            <person name="Groth M."/>
            <person name="Szafranski K."/>
            <person name="Schliwa M."/>
        </authorList>
    </citation>
    <scope>NUCLEOTIDE SEQUENCE [LARGE SCALE GENOMIC DNA]</scope>
</reference>
<organism evidence="4 5">
    <name type="scientific">Reticulomyxa filosa</name>
    <dbReference type="NCBI Taxonomy" id="46433"/>
    <lineage>
        <taxon>Eukaryota</taxon>
        <taxon>Sar</taxon>
        <taxon>Rhizaria</taxon>
        <taxon>Retaria</taxon>
        <taxon>Foraminifera</taxon>
        <taxon>Monothalamids</taxon>
        <taxon>Reticulomyxidae</taxon>
        <taxon>Reticulomyxa</taxon>
    </lineage>
</organism>
<evidence type="ECO:0000256" key="2">
    <source>
        <dbReference type="ARBA" id="ARBA00022737"/>
    </source>
</evidence>
<dbReference type="Proteomes" id="UP000023152">
    <property type="component" value="Unassembled WGS sequence"/>
</dbReference>
<comment type="caution">
    <text evidence="4">The sequence shown here is derived from an EMBL/GenBank/DDBJ whole genome shotgun (WGS) entry which is preliminary data.</text>
</comment>
<proteinExistence type="predicted"/>
<evidence type="ECO:0000313" key="4">
    <source>
        <dbReference type="EMBL" id="ETO03221.1"/>
    </source>
</evidence>
<dbReference type="PANTHER" id="PTHR22847:SF637">
    <property type="entry name" value="WD REPEAT DOMAIN 5B"/>
    <property type="match status" value="1"/>
</dbReference>
<dbReference type="SUPFAM" id="SSF50978">
    <property type="entry name" value="WD40 repeat-like"/>
    <property type="match status" value="1"/>
</dbReference>
<keyword evidence="5" id="KW-1185">Reference proteome</keyword>
<evidence type="ECO:0000256" key="1">
    <source>
        <dbReference type="ARBA" id="ARBA00022574"/>
    </source>
</evidence>
<dbReference type="InterPro" id="IPR015943">
    <property type="entry name" value="WD40/YVTN_repeat-like_dom_sf"/>
</dbReference>
<dbReference type="EMBL" id="ASPP01033883">
    <property type="protein sequence ID" value="ETO03221.1"/>
    <property type="molecule type" value="Genomic_DNA"/>
</dbReference>
<dbReference type="InterPro" id="IPR001680">
    <property type="entry name" value="WD40_rpt"/>
</dbReference>
<protein>
    <submittedName>
        <fullName evidence="4">WD-40 repeat protein</fullName>
    </submittedName>
</protein>
<name>X6LPB2_RETFI</name>
<dbReference type="PROSITE" id="PS50082">
    <property type="entry name" value="WD_REPEATS_2"/>
    <property type="match status" value="1"/>
</dbReference>
<evidence type="ECO:0000256" key="3">
    <source>
        <dbReference type="PROSITE-ProRule" id="PRU00221"/>
    </source>
</evidence>
<keyword evidence="2" id="KW-0677">Repeat</keyword>
<sequence length="278" mass="32436">MGNTISKKEFSTQQLVVRSFQYSLQKSCLLRFNCICFEINLSEKEKIKVIIQYLIRILKIKLGWINDFDKIIIDYVIEQLTVFKGHKYWINSVKYGSNGLLNTILSGSDDYSIRLWDIRSSQQIQMFNGHTDYVRAVEYSPFVVDNTEVSDHMIIQFVFWDIRSNKKELYMIYGADEDGGIRSLKLFELKNKNSNGKSNNYCVKMLNIFLKFILFSLCGVKANAKHASVENCGMVQLSTKKPFKNIFFRATPVSVIKNSTCYPELFQKFFQIVPNRYN</sequence>
<accession>X6LPB2</accession>
<dbReference type="PROSITE" id="PS50294">
    <property type="entry name" value="WD_REPEATS_REGION"/>
    <property type="match status" value="1"/>
</dbReference>
<keyword evidence="1 3" id="KW-0853">WD repeat</keyword>
<dbReference type="Pfam" id="PF00400">
    <property type="entry name" value="WD40"/>
    <property type="match status" value="1"/>
</dbReference>
<dbReference type="AlphaFoldDB" id="X6LPB2"/>
<dbReference type="PANTHER" id="PTHR22847">
    <property type="entry name" value="WD40 REPEAT PROTEIN"/>
    <property type="match status" value="1"/>
</dbReference>
<gene>
    <name evidence="4" type="ORF">RFI_34187</name>
</gene>
<dbReference type="GO" id="GO:1990234">
    <property type="term" value="C:transferase complex"/>
    <property type="evidence" value="ECO:0007669"/>
    <property type="project" value="UniProtKB-ARBA"/>
</dbReference>
<dbReference type="Gene3D" id="2.130.10.10">
    <property type="entry name" value="YVTN repeat-like/Quinoprotein amine dehydrogenase"/>
    <property type="match status" value="1"/>
</dbReference>
<evidence type="ECO:0000313" key="5">
    <source>
        <dbReference type="Proteomes" id="UP000023152"/>
    </source>
</evidence>